<accession>A0A087G3A0</accession>
<dbReference type="InterPro" id="IPR021109">
    <property type="entry name" value="Peptidase_aspartic_dom_sf"/>
</dbReference>
<dbReference type="eggNOG" id="KOG0017">
    <property type="taxonomic scope" value="Eukaryota"/>
</dbReference>
<dbReference type="EMBL" id="KL969585">
    <property type="protein sequence ID" value="KFK24352.1"/>
    <property type="molecule type" value="Genomic_DNA"/>
</dbReference>
<proteinExistence type="predicted"/>
<name>A0A087G3A0_ARAAL</name>
<feature type="non-terminal residue" evidence="1">
    <location>
        <position position="385"/>
    </location>
</feature>
<organism evidence="1 2">
    <name type="scientific">Arabis alpina</name>
    <name type="common">Alpine rock-cress</name>
    <dbReference type="NCBI Taxonomy" id="50452"/>
    <lineage>
        <taxon>Eukaryota</taxon>
        <taxon>Viridiplantae</taxon>
        <taxon>Streptophyta</taxon>
        <taxon>Embryophyta</taxon>
        <taxon>Tracheophyta</taxon>
        <taxon>Spermatophyta</taxon>
        <taxon>Magnoliopsida</taxon>
        <taxon>eudicotyledons</taxon>
        <taxon>Gunneridae</taxon>
        <taxon>Pentapetalae</taxon>
        <taxon>rosids</taxon>
        <taxon>malvids</taxon>
        <taxon>Brassicales</taxon>
        <taxon>Brassicaceae</taxon>
        <taxon>Arabideae</taxon>
        <taxon>Arabis</taxon>
    </lineage>
</organism>
<protein>
    <recommendedName>
        <fullName evidence="3">Aspartic peptidase DDI1-type domain-containing protein</fullName>
    </recommendedName>
</protein>
<dbReference type="Gene3D" id="2.40.70.10">
    <property type="entry name" value="Acid Proteases"/>
    <property type="match status" value="1"/>
</dbReference>
<dbReference type="AlphaFoldDB" id="A0A087G3A0"/>
<dbReference type="CDD" id="cd00303">
    <property type="entry name" value="retropepsin_like"/>
    <property type="match status" value="1"/>
</dbReference>
<evidence type="ECO:0000313" key="2">
    <source>
        <dbReference type="Proteomes" id="UP000029120"/>
    </source>
</evidence>
<dbReference type="InterPro" id="IPR043502">
    <property type="entry name" value="DNA/RNA_pol_sf"/>
</dbReference>
<dbReference type="Proteomes" id="UP000029120">
    <property type="component" value="Unassembled WGS sequence"/>
</dbReference>
<sequence length="385" mass="43425">MDQNYILPTERVYKPKIPYPRGLKKSRQELEEAKRKEIIDKITVEMPLVEAIRTSPVIRRYVKKLVTKNLCVEEGVAMITEQVSAMILNKAPKKLADLGSFVLDCFILSDRFSRSLCDLGSSINLLPLSVVLSLGITDFQPTRISLILADRSVRVPDWVLEDVPIKVGDCLIPADFVVLQYCEEPKDPLILGRPFLATAGAMIDLDDASKGYAKLMDDSELVKQVVANVELVGVSEKSERVSDWSEEKAPKIELKQLPPELKYAFLSPNSIYPVIVRISLDLCMHRIHLEEGAKTSVEHQRRLNPNLQEVVKKEILKLLKVGIIYPISDSPWVSPVHVIPKKGGVTMVKNEKNELIPTRTVTGHRMCIDHRKLNASTRKDHFPLP</sequence>
<reference evidence="2" key="1">
    <citation type="journal article" date="2015" name="Nat. Plants">
        <title>Genome expansion of Arabis alpina linked with retrotransposition and reduced symmetric DNA methylation.</title>
        <authorList>
            <person name="Willing E.M."/>
            <person name="Rawat V."/>
            <person name="Mandakova T."/>
            <person name="Maumus F."/>
            <person name="James G.V."/>
            <person name="Nordstroem K.J."/>
            <person name="Becker C."/>
            <person name="Warthmann N."/>
            <person name="Chica C."/>
            <person name="Szarzynska B."/>
            <person name="Zytnicki M."/>
            <person name="Albani M.C."/>
            <person name="Kiefer C."/>
            <person name="Bergonzi S."/>
            <person name="Castaings L."/>
            <person name="Mateos J.L."/>
            <person name="Berns M.C."/>
            <person name="Bujdoso N."/>
            <person name="Piofczyk T."/>
            <person name="de Lorenzo L."/>
            <person name="Barrero-Sicilia C."/>
            <person name="Mateos I."/>
            <person name="Piednoel M."/>
            <person name="Hagmann J."/>
            <person name="Chen-Min-Tao R."/>
            <person name="Iglesias-Fernandez R."/>
            <person name="Schuster S.C."/>
            <person name="Alonso-Blanco C."/>
            <person name="Roudier F."/>
            <person name="Carbonero P."/>
            <person name="Paz-Ares J."/>
            <person name="Davis S.J."/>
            <person name="Pecinka A."/>
            <person name="Quesneville H."/>
            <person name="Colot V."/>
            <person name="Lysak M.A."/>
            <person name="Weigel D."/>
            <person name="Coupland G."/>
            <person name="Schneeberger K."/>
        </authorList>
    </citation>
    <scope>NUCLEOTIDE SEQUENCE [LARGE SCALE GENOMIC DNA]</scope>
    <source>
        <strain evidence="2">cv. Pajares</strain>
    </source>
</reference>
<dbReference type="OrthoDB" id="1113082at2759"/>
<dbReference type="Gramene" id="KFK24352">
    <property type="protein sequence ID" value="KFK24352"/>
    <property type="gene ID" value="AALP_AAs62857U000100"/>
</dbReference>
<evidence type="ECO:0008006" key="3">
    <source>
        <dbReference type="Google" id="ProtNLM"/>
    </source>
</evidence>
<dbReference type="OMA" id="VSTICTH"/>
<evidence type="ECO:0000313" key="1">
    <source>
        <dbReference type="EMBL" id="KFK24352.1"/>
    </source>
</evidence>
<dbReference type="Gene3D" id="3.10.10.10">
    <property type="entry name" value="HIV Type 1 Reverse Transcriptase, subunit A, domain 1"/>
    <property type="match status" value="1"/>
</dbReference>
<keyword evidence="2" id="KW-1185">Reference proteome</keyword>
<dbReference type="PANTHER" id="PTHR33067">
    <property type="entry name" value="RNA-DIRECTED DNA POLYMERASE-RELATED"/>
    <property type="match status" value="1"/>
</dbReference>
<dbReference type="SUPFAM" id="SSF56672">
    <property type="entry name" value="DNA/RNA polymerases"/>
    <property type="match status" value="1"/>
</dbReference>
<dbReference type="PANTHER" id="PTHR33067:SF9">
    <property type="entry name" value="RNA-DIRECTED DNA POLYMERASE"/>
    <property type="match status" value="1"/>
</dbReference>
<gene>
    <name evidence="1" type="ORF">AALP_AAs62857U000100</name>
</gene>